<keyword evidence="1" id="KW-0479">Metal-binding</keyword>
<dbReference type="InterPro" id="IPR017896">
    <property type="entry name" value="4Fe4S_Fe-S-bd"/>
</dbReference>
<evidence type="ECO:0000313" key="5">
    <source>
        <dbReference type="EMBL" id="MBS2213797.1"/>
    </source>
</evidence>
<name>A0ABS5KG66_9BACT</name>
<evidence type="ECO:0000256" key="3">
    <source>
        <dbReference type="ARBA" id="ARBA00023014"/>
    </source>
</evidence>
<dbReference type="SUPFAM" id="SSF54862">
    <property type="entry name" value="4Fe-4S ferredoxins"/>
    <property type="match status" value="1"/>
</dbReference>
<dbReference type="InterPro" id="IPR017900">
    <property type="entry name" value="4Fe4S_Fe_S_CS"/>
</dbReference>
<dbReference type="PANTHER" id="PTHR42827:SF1">
    <property type="entry name" value="IRON-SULFUR CLUSTER-BINDING PROTEIN"/>
    <property type="match status" value="1"/>
</dbReference>
<keyword evidence="6" id="KW-1185">Reference proteome</keyword>
<evidence type="ECO:0000259" key="4">
    <source>
        <dbReference type="PROSITE" id="PS51379"/>
    </source>
</evidence>
<keyword evidence="3" id="KW-0411">Iron-sulfur</keyword>
<dbReference type="Proteomes" id="UP000721861">
    <property type="component" value="Unassembled WGS sequence"/>
</dbReference>
<proteinExistence type="predicted"/>
<evidence type="ECO:0000256" key="1">
    <source>
        <dbReference type="ARBA" id="ARBA00022723"/>
    </source>
</evidence>
<accession>A0ABS5KG66</accession>
<sequence length="232" mass="25600">MPANNQITNFLNDKGASFIRFINLQSLNGQQTQGYSSAIIFGIALSAAYIKKVAKNTSYVAQIKKTKTLKQDEFHNTEIYTDKLADELSILLQEAGYSSFSQSEANLEKAGLYNSTTQTTPLPHKTLAVMSGLGWIGKNNLLITLDYGGAISMCSVLTNAPLNTDIFDLEPSQCGKCTICQEICCTRALKGRTWSTATKRDQLIHINHCTTCLQCMVQCPYTNAYSMSRITH</sequence>
<gene>
    <name evidence="5" type="ORF">KEM09_20485</name>
</gene>
<evidence type="ECO:0000256" key="2">
    <source>
        <dbReference type="ARBA" id="ARBA00023004"/>
    </source>
</evidence>
<comment type="caution">
    <text evidence="5">The sequence shown here is derived from an EMBL/GenBank/DDBJ whole genome shotgun (WGS) entry which is preliminary data.</text>
</comment>
<protein>
    <submittedName>
        <fullName evidence="5">Epoxyqueuosine reductase</fullName>
    </submittedName>
</protein>
<dbReference type="EMBL" id="JAGUCN010000035">
    <property type="protein sequence ID" value="MBS2213797.1"/>
    <property type="molecule type" value="Genomic_DNA"/>
</dbReference>
<dbReference type="PROSITE" id="PS51379">
    <property type="entry name" value="4FE4S_FER_2"/>
    <property type="match status" value="1"/>
</dbReference>
<dbReference type="PROSITE" id="PS00198">
    <property type="entry name" value="4FE4S_FER_1"/>
    <property type="match status" value="1"/>
</dbReference>
<keyword evidence="2" id="KW-0408">Iron</keyword>
<dbReference type="RefSeq" id="WP_212231475.1">
    <property type="nucleotide sequence ID" value="NZ_JAGUCN010000035.1"/>
</dbReference>
<organism evidence="5 6">
    <name type="scientific">Carboxylicivirga mesophila</name>
    <dbReference type="NCBI Taxonomy" id="1166478"/>
    <lineage>
        <taxon>Bacteria</taxon>
        <taxon>Pseudomonadati</taxon>
        <taxon>Bacteroidota</taxon>
        <taxon>Bacteroidia</taxon>
        <taxon>Marinilabiliales</taxon>
        <taxon>Marinilabiliaceae</taxon>
        <taxon>Carboxylicivirga</taxon>
    </lineage>
</organism>
<dbReference type="PANTHER" id="PTHR42827">
    <property type="entry name" value="IRON-SULFUR CLUSTER-BINDING PROTEIN-RELATED"/>
    <property type="match status" value="1"/>
</dbReference>
<feature type="domain" description="4Fe-4S ferredoxin-type" evidence="4">
    <location>
        <begin position="200"/>
        <end position="230"/>
    </location>
</feature>
<evidence type="ECO:0000313" key="6">
    <source>
        <dbReference type="Proteomes" id="UP000721861"/>
    </source>
</evidence>
<reference evidence="5 6" key="1">
    <citation type="journal article" date="2014" name="Int. J. Syst. Evol. Microbiol.">
        <title>Carboxylicivirga gen. nov. in the family Marinilabiliaceae with two novel species, Carboxylicivirga mesophila sp. nov. and Carboxylicivirga taeanensis sp. nov., and reclassification of Cytophaga fermentans as Saccharicrinis fermentans gen. nov., comb. nov.</title>
        <authorList>
            <person name="Yang S.H."/>
            <person name="Seo H.S."/>
            <person name="Woo J.H."/>
            <person name="Oh H.M."/>
            <person name="Jang H."/>
            <person name="Lee J.H."/>
            <person name="Kim S.J."/>
            <person name="Kwon K.K."/>
        </authorList>
    </citation>
    <scope>NUCLEOTIDE SEQUENCE [LARGE SCALE GENOMIC DNA]</scope>
    <source>
        <strain evidence="5 6">JCM 18290</strain>
    </source>
</reference>